<dbReference type="InterPro" id="IPR043502">
    <property type="entry name" value="DNA/RNA_pol_sf"/>
</dbReference>
<evidence type="ECO:0000256" key="1">
    <source>
        <dbReference type="ARBA" id="ARBA00010945"/>
    </source>
</evidence>
<dbReference type="PROSITE" id="PS50173">
    <property type="entry name" value="UMUC"/>
    <property type="match status" value="1"/>
</dbReference>
<dbReference type="Gene3D" id="3.40.1170.60">
    <property type="match status" value="1"/>
</dbReference>
<accession>B4YK21</accession>
<dbReference type="Pfam" id="PF11798">
    <property type="entry name" value="IMS_HHH"/>
    <property type="match status" value="1"/>
</dbReference>
<keyword evidence="5" id="KW-0742">SOS response</keyword>
<dbReference type="Gene3D" id="1.10.150.20">
    <property type="entry name" value="5' to 3' exonuclease, C-terminal subdomain"/>
    <property type="match status" value="1"/>
</dbReference>
<dbReference type="GO" id="GO:0003887">
    <property type="term" value="F:DNA-directed DNA polymerase activity"/>
    <property type="evidence" value="ECO:0007669"/>
    <property type="project" value="TreeGrafter"/>
</dbReference>
<evidence type="ECO:0000256" key="3">
    <source>
        <dbReference type="ARBA" id="ARBA00023199"/>
    </source>
</evidence>
<dbReference type="GO" id="GO:0042276">
    <property type="term" value="P:error-prone translesion synthesis"/>
    <property type="evidence" value="ECO:0007669"/>
    <property type="project" value="TreeGrafter"/>
</dbReference>
<name>B4YK21_9BURK</name>
<dbReference type="InterPro" id="IPR050116">
    <property type="entry name" value="DNA_polymerase-Y"/>
</dbReference>
<geneLocation type="plasmid" evidence="7">
    <name>pBTK445</name>
</geneLocation>
<evidence type="ECO:0000256" key="2">
    <source>
        <dbReference type="ARBA" id="ARBA00022763"/>
    </source>
</evidence>
<dbReference type="GO" id="GO:0009432">
    <property type="term" value="P:SOS response"/>
    <property type="evidence" value="ECO:0007669"/>
    <property type="project" value="UniProtKB-KW"/>
</dbReference>
<dbReference type="Gene3D" id="3.30.70.270">
    <property type="match status" value="1"/>
</dbReference>
<organism evidence="7">
    <name type="scientific">Advenella mimigardefordensis</name>
    <dbReference type="NCBI Taxonomy" id="302406"/>
    <lineage>
        <taxon>Bacteria</taxon>
        <taxon>Pseudomonadati</taxon>
        <taxon>Pseudomonadota</taxon>
        <taxon>Betaproteobacteria</taxon>
        <taxon>Burkholderiales</taxon>
        <taxon>Alcaligenaceae</taxon>
    </lineage>
</organism>
<evidence type="ECO:0000256" key="5">
    <source>
        <dbReference type="ARBA" id="ARBA00023236"/>
    </source>
</evidence>
<dbReference type="InterPro" id="IPR001126">
    <property type="entry name" value="UmuC"/>
</dbReference>
<feature type="domain" description="UmuC" evidence="6">
    <location>
        <begin position="18"/>
        <end position="202"/>
    </location>
</feature>
<dbReference type="PANTHER" id="PTHR11076">
    <property type="entry name" value="DNA REPAIR POLYMERASE UMUC / TRANSFERASE FAMILY MEMBER"/>
    <property type="match status" value="1"/>
</dbReference>
<dbReference type="Pfam" id="PF11799">
    <property type="entry name" value="IMS_C"/>
    <property type="match status" value="1"/>
</dbReference>
<keyword evidence="2" id="KW-0227">DNA damage</keyword>
<proteinExistence type="inferred from homology"/>
<dbReference type="Pfam" id="PF13438">
    <property type="entry name" value="DUF4113"/>
    <property type="match status" value="1"/>
</dbReference>
<evidence type="ECO:0000313" key="7">
    <source>
        <dbReference type="EMBL" id="ACD43618.1"/>
    </source>
</evidence>
<keyword evidence="4" id="KW-0234">DNA repair</keyword>
<comment type="similarity">
    <text evidence="1">Belongs to the DNA polymerase type-Y family.</text>
</comment>
<gene>
    <name evidence="7" type="primary">tumC</name>
</gene>
<dbReference type="EMBL" id="EU585932">
    <property type="protein sequence ID" value="ACD43618.1"/>
    <property type="molecule type" value="Genomic_DNA"/>
</dbReference>
<protein>
    <submittedName>
        <fullName evidence="7">TumC</fullName>
    </submittedName>
</protein>
<dbReference type="AlphaFoldDB" id="B4YK21"/>
<dbReference type="GO" id="GO:0006281">
    <property type="term" value="P:DNA repair"/>
    <property type="evidence" value="ECO:0007669"/>
    <property type="project" value="UniProtKB-KW"/>
</dbReference>
<dbReference type="GO" id="GO:0005829">
    <property type="term" value="C:cytosol"/>
    <property type="evidence" value="ECO:0007669"/>
    <property type="project" value="TreeGrafter"/>
</dbReference>
<dbReference type="InterPro" id="IPR043128">
    <property type="entry name" value="Rev_trsase/Diguanyl_cyclase"/>
</dbReference>
<dbReference type="SUPFAM" id="SSF56672">
    <property type="entry name" value="DNA/RNA polymerases"/>
    <property type="match status" value="1"/>
</dbReference>
<dbReference type="Pfam" id="PF00817">
    <property type="entry name" value="IMS"/>
    <property type="match status" value="1"/>
</dbReference>
<dbReference type="InterPro" id="IPR017961">
    <property type="entry name" value="DNA_pol_Y-fam_little_finger"/>
</dbReference>
<evidence type="ECO:0000256" key="4">
    <source>
        <dbReference type="ARBA" id="ARBA00023204"/>
    </source>
</evidence>
<evidence type="ECO:0000259" key="6">
    <source>
        <dbReference type="PROSITE" id="PS50173"/>
    </source>
</evidence>
<dbReference type="CDD" id="cd01700">
    <property type="entry name" value="PolY_Pol_V_umuC"/>
    <property type="match status" value="1"/>
</dbReference>
<reference evidence="7" key="1">
    <citation type="journal article" date="2009" name="Appl. Environ. Microbiol.">
        <title>Conjugative Type 4 secretion system of a novel large plasmid from the chemoautotroph Tetrathiobacter kashmirensis and construction of shuttle vectors for Alcaligenaceae.</title>
        <authorList>
            <person name="Dam B."/>
            <person name="Ghosh W."/>
            <person name="Das Gupta S.K."/>
        </authorList>
    </citation>
    <scope>NUCLEOTIDE SEQUENCE</scope>
    <source>
        <strain evidence="7">WGT</strain>
        <plasmid evidence="7">pBTK445</plasmid>
    </source>
</reference>
<dbReference type="PANTHER" id="PTHR11076:SF34">
    <property type="entry name" value="PROTEIN UMUC"/>
    <property type="match status" value="1"/>
</dbReference>
<keyword evidence="3" id="KW-0741">SOS mutagenesis</keyword>
<dbReference type="GO" id="GO:0003684">
    <property type="term" value="F:damaged DNA binding"/>
    <property type="evidence" value="ECO:0007669"/>
    <property type="project" value="InterPro"/>
</dbReference>
<sequence length="438" mass="48860">MDDLGRCYARYQGYAMTYGLIDGNCFYCSCERVFRPFLKGKALISLSNNDGCVISRTDEAKAMGIKMGQPWFEIKHLEEKGLMALSSNFALYGDMSDRMMSVISRFSPRQEIYSIDESFADFSGITEDLSAYSQKIRAAVLRETGIPTCVGIGATKTLAKLANHIAKKQPSWSGVCDLTQLDRYQLADIMKNIEVGEVWGIGRRIAKRLNELGIYTVFDLARMKPEAARAEFSIVVGKTVQELRGISRIDLEEVADPKKQIISSRSFGLPMTDLAGLQSALSEFVAIACNKLRGQNSVAASMQIFIRTSPFDKGKQYGNSRLVTPPYPTADNLVFTKHALKALDAIWRPGFKYKKAGVMLMDISPADAVQGELFPVEPEHGKRAQLMVALDGINARYGRGSVKTGSIGFHDREHWYMRQERKSQGYTTNWDEVLIARA</sequence>
<dbReference type="InterPro" id="IPR025188">
    <property type="entry name" value="DUF4113"/>
</dbReference>
<dbReference type="InterPro" id="IPR024728">
    <property type="entry name" value="PolY_HhH_motif"/>
</dbReference>
<keyword evidence="7" id="KW-0614">Plasmid</keyword>